<evidence type="ECO:0000256" key="1">
    <source>
        <dbReference type="ARBA" id="ARBA00004123"/>
    </source>
</evidence>
<reference evidence="13" key="1">
    <citation type="submission" date="2025-08" db="UniProtKB">
        <authorList>
            <consortium name="RefSeq"/>
        </authorList>
    </citation>
    <scope>IDENTIFICATION</scope>
    <source>
        <tissue evidence="13">Muscle</tissue>
    </source>
</reference>
<dbReference type="GO" id="GO:0006325">
    <property type="term" value="P:chromatin organization"/>
    <property type="evidence" value="ECO:0007669"/>
    <property type="project" value="UniProtKB-KW"/>
</dbReference>
<dbReference type="AlphaFoldDB" id="A0A8B7QFC7"/>
<accession>A0A8B7QFC7</accession>
<protein>
    <recommendedName>
        <fullName evidence="3">Tudor domain-containing protein 3</fullName>
    </recommendedName>
</protein>
<keyword evidence="5" id="KW-0156">Chromatin regulator</keyword>
<feature type="region of interest" description="Disordered" evidence="9">
    <location>
        <begin position="466"/>
        <end position="537"/>
    </location>
</feature>
<feature type="compositionally biased region" description="Basic and acidic residues" evidence="9">
    <location>
        <begin position="398"/>
        <end position="415"/>
    </location>
</feature>
<evidence type="ECO:0000256" key="6">
    <source>
        <dbReference type="ARBA" id="ARBA00023242"/>
    </source>
</evidence>
<dbReference type="GO" id="GO:0005737">
    <property type="term" value="C:cytoplasm"/>
    <property type="evidence" value="ECO:0007669"/>
    <property type="project" value="UniProtKB-SubCell"/>
</dbReference>
<dbReference type="Gene3D" id="2.30.30.140">
    <property type="match status" value="1"/>
</dbReference>
<proteinExistence type="predicted"/>
<feature type="region of interest" description="Disordered" evidence="9">
    <location>
        <begin position="569"/>
        <end position="596"/>
    </location>
</feature>
<dbReference type="Pfam" id="PF00567">
    <property type="entry name" value="TUDOR"/>
    <property type="match status" value="1"/>
</dbReference>
<feature type="region of interest" description="Disordered" evidence="9">
    <location>
        <begin position="310"/>
        <end position="348"/>
    </location>
</feature>
<evidence type="ECO:0000313" key="12">
    <source>
        <dbReference type="Proteomes" id="UP000694851"/>
    </source>
</evidence>
<evidence type="ECO:0000259" key="10">
    <source>
        <dbReference type="PROSITE" id="PS50030"/>
    </source>
</evidence>
<dbReference type="FunFam" id="1.10.8.10:FF:000038">
    <property type="entry name" value="tudor domain-containing protein 3 isoform X1"/>
    <property type="match status" value="1"/>
</dbReference>
<evidence type="ECO:0000256" key="2">
    <source>
        <dbReference type="ARBA" id="ARBA00004496"/>
    </source>
</evidence>
<evidence type="ECO:0000256" key="8">
    <source>
        <dbReference type="ARBA" id="ARBA00064476"/>
    </source>
</evidence>
<dbReference type="InterPro" id="IPR002999">
    <property type="entry name" value="Tudor"/>
</dbReference>
<dbReference type="KEGG" id="hai:109376040"/>
<dbReference type="CDD" id="cd20413">
    <property type="entry name" value="Tudor_TDRD3"/>
    <property type="match status" value="1"/>
</dbReference>
<feature type="region of interest" description="Disordered" evidence="9">
    <location>
        <begin position="702"/>
        <end position="728"/>
    </location>
</feature>
<dbReference type="GeneID" id="109376040"/>
<dbReference type="InterPro" id="IPR041915">
    <property type="entry name" value="UBA_TDRD3"/>
</dbReference>
<dbReference type="SUPFAM" id="SSF63748">
    <property type="entry name" value="Tudor/PWWP/MBT"/>
    <property type="match status" value="1"/>
</dbReference>
<dbReference type="FunFam" id="2.30.30.140:FF:000046">
    <property type="entry name" value="tudor domain-containing protein 3 isoform X1"/>
    <property type="match status" value="1"/>
</dbReference>
<evidence type="ECO:0000256" key="5">
    <source>
        <dbReference type="ARBA" id="ARBA00022853"/>
    </source>
</evidence>
<evidence type="ECO:0000256" key="3">
    <source>
        <dbReference type="ARBA" id="ARBA00013421"/>
    </source>
</evidence>
<keyword evidence="12" id="KW-1185">Reference proteome</keyword>
<comment type="subunit">
    <text evidence="8">Component of mRNA stress granules. Interacts with FMR1, FXR1, FXR2, EWSR1, FUS, SERBP1, EEF1A1 and DDX3X or DDX3Y, and with the small nuclear ribonucleoprotein-associated proteins SNRPB and SNRPN. Interacts with 'Lys-48'-linked tetra-ubiquitin, but not with monoubiquitin or 'Lys-63'-linked ubiquitin chains. May interact with the exon junction complex (EJC) composed at least of CASC3, EIF4A3, MAGOH and RBM8A. Interacts with POLR2A (via the C-terminal domain (CTD)).</text>
</comment>
<dbReference type="SMART" id="SM00333">
    <property type="entry name" value="TUDOR"/>
    <property type="match status" value="1"/>
</dbReference>
<gene>
    <name evidence="13" type="primary">TDRD3</name>
</gene>
<comment type="subcellular location">
    <subcellularLocation>
        <location evidence="2">Cytoplasm</location>
    </subcellularLocation>
    <subcellularLocation>
        <location evidence="1">Nucleus</location>
    </subcellularLocation>
</comment>
<dbReference type="CDD" id="cd14282">
    <property type="entry name" value="UBA_TDRD3"/>
    <property type="match status" value="1"/>
</dbReference>
<feature type="domain" description="UBA" evidence="10">
    <location>
        <begin position="270"/>
        <end position="310"/>
    </location>
</feature>
<comment type="function">
    <text evidence="7">Scaffolding protein that specifically recognizes and binds dimethylarginine-containing proteins. Plays a role in the regulation of translation of target mRNAs by binding Arg/Gly-rich motifs (GAR) in dimethylarginine-containing proteins. In nucleus, acts as a coactivator: recognizes and binds asymmetric dimethylation on the core histone tails associated with transcriptional activation (H3R17me2a and H4R3me2a) and recruits proteins at these arginine-methylated loci. In cytoplasm, acts as an antiviral factor that participates in the assembly of stress granules together with G3BP1.</text>
</comment>
<sequence>MMYLSDEGIEACTSSPDKVNINDIIPIALNTDLRTIGKKFLPSDINGGKVEKNLDAPPVFGGQFRVFRVLVVEEKISDTFPPASFAAVLCVCASVLLSGVAALDLGQSYKTAGTVVNPLINRRSCRRIEFPGKSPRPVRSMFYFKDNFQSLSKHNRSNIGTEGGPPPFVPFGQKCVSHVQVDSRELDRRKTLQVATPVKPTNDNDEFEKQRTAAIAEVAKSKETKTFGGGGGGARSNLNMNTAGNRNKEILQKEKSTKPEGKHEGVYRELVDEKALKHITEMGFSKEASRQALMDNGNNLEAALNVLLNSSKQKPVPGPPLRGKGKGRGRIRSEDEEELGNARPSAPSTLFDFLESKMGTLSVEEPKSQPQQLHQGQPRLSNTEQNGIKDNNQPRYLPRNDTRQPRNEKPPRFQRDAQNLKSVFEGSGLPRNRGSERPTTSSGPDIWAEERIRCDRRYFRYDRTKDTSYPLSSQHNDGAFKKRDNSMQSRSGRGPSYEEAKENPLPQESIDYSTQKRGRRENQTANPDHFYDRKPRPLSNEAFGGVRIEKHFNVNTDYKNPVRTNSFIGIPNGEAEMPPRGRRVGPIKPAGPVTATPYDEKMLYSAGPKRRSGPIKPEKVLESSLPMEYAKVWKPGDECFALYWEDNKFYRAEVEALHSSGMTAVVKFIDYGNYEEVLLSNIRPIQTEAWEEEGTYEQTLEFRRGGDGQPRRSTRPTQQFYQPPRARN</sequence>
<dbReference type="SUPFAM" id="SSF46934">
    <property type="entry name" value="UBA-like"/>
    <property type="match status" value="1"/>
</dbReference>
<dbReference type="SMART" id="SM00165">
    <property type="entry name" value="UBA"/>
    <property type="match status" value="1"/>
</dbReference>
<organism evidence="12 13">
    <name type="scientific">Hipposideros armiger</name>
    <name type="common">Great Himalayan leaf-nosed bat</name>
    <dbReference type="NCBI Taxonomy" id="186990"/>
    <lineage>
        <taxon>Eukaryota</taxon>
        <taxon>Metazoa</taxon>
        <taxon>Chordata</taxon>
        <taxon>Craniata</taxon>
        <taxon>Vertebrata</taxon>
        <taxon>Euteleostomi</taxon>
        <taxon>Mammalia</taxon>
        <taxon>Eutheria</taxon>
        <taxon>Laurasiatheria</taxon>
        <taxon>Chiroptera</taxon>
        <taxon>Yinpterochiroptera</taxon>
        <taxon>Rhinolophoidea</taxon>
        <taxon>Hipposideridae</taxon>
        <taxon>Hipposideros</taxon>
    </lineage>
</organism>
<dbReference type="Gene3D" id="1.10.8.10">
    <property type="entry name" value="DNA helicase RuvA subunit, C-terminal domain"/>
    <property type="match status" value="1"/>
</dbReference>
<dbReference type="RefSeq" id="XP_019487246.1">
    <property type="nucleotide sequence ID" value="XM_019631701.1"/>
</dbReference>
<dbReference type="CTD" id="81550"/>
<evidence type="ECO:0000256" key="4">
    <source>
        <dbReference type="ARBA" id="ARBA00022490"/>
    </source>
</evidence>
<feature type="compositionally biased region" description="Polar residues" evidence="9">
    <location>
        <begin position="368"/>
        <end position="394"/>
    </location>
</feature>
<feature type="region of interest" description="Disordered" evidence="9">
    <location>
        <begin position="361"/>
        <end position="448"/>
    </location>
</feature>
<dbReference type="PANTHER" id="PTHR13681:SF24">
    <property type="entry name" value="TUDOR DOMAIN-CONTAINING PROTEIN 3"/>
    <property type="match status" value="1"/>
</dbReference>
<name>A0A8B7QFC7_HIPAR</name>
<feature type="domain" description="Tudor" evidence="11">
    <location>
        <begin position="632"/>
        <end position="692"/>
    </location>
</feature>
<feature type="compositionally biased region" description="Polar residues" evidence="9">
    <location>
        <begin position="467"/>
        <end position="476"/>
    </location>
</feature>
<dbReference type="OrthoDB" id="434939at2759"/>
<dbReference type="InterPro" id="IPR015940">
    <property type="entry name" value="UBA"/>
</dbReference>
<keyword evidence="4" id="KW-0963">Cytoplasm</keyword>
<dbReference type="GO" id="GO:0005634">
    <property type="term" value="C:nucleus"/>
    <property type="evidence" value="ECO:0007669"/>
    <property type="project" value="UniProtKB-SubCell"/>
</dbReference>
<dbReference type="PROSITE" id="PS50304">
    <property type="entry name" value="TUDOR"/>
    <property type="match status" value="1"/>
</dbReference>
<evidence type="ECO:0000313" key="13">
    <source>
        <dbReference type="RefSeq" id="XP_019487246.1"/>
    </source>
</evidence>
<keyword evidence="6" id="KW-0539">Nucleus</keyword>
<evidence type="ECO:0000256" key="9">
    <source>
        <dbReference type="SAM" id="MobiDB-lite"/>
    </source>
</evidence>
<dbReference type="Pfam" id="PF22562">
    <property type="entry name" value="UBA_7"/>
    <property type="match status" value="1"/>
</dbReference>
<evidence type="ECO:0000259" key="11">
    <source>
        <dbReference type="PROSITE" id="PS50304"/>
    </source>
</evidence>
<evidence type="ECO:0000256" key="7">
    <source>
        <dbReference type="ARBA" id="ARBA00035105"/>
    </source>
</evidence>
<dbReference type="PANTHER" id="PTHR13681">
    <property type="entry name" value="SURVIVAL OF MOTOR NEURON-RELATED-SPLICING FACTOR 30-RELATED"/>
    <property type="match status" value="1"/>
</dbReference>
<dbReference type="InterPro" id="IPR009060">
    <property type="entry name" value="UBA-like_sf"/>
</dbReference>
<dbReference type="PROSITE" id="PS50030">
    <property type="entry name" value="UBA"/>
    <property type="match status" value="1"/>
</dbReference>
<dbReference type="InterPro" id="IPR047379">
    <property type="entry name" value="Tudor_TDRD3"/>
</dbReference>
<dbReference type="Proteomes" id="UP000694851">
    <property type="component" value="Unplaced"/>
</dbReference>